<organism evidence="1 2">
    <name type="scientific">Pontibacillus salipaludis</name>
    <dbReference type="NCBI Taxonomy" id="1697394"/>
    <lineage>
        <taxon>Bacteria</taxon>
        <taxon>Bacillati</taxon>
        <taxon>Bacillota</taxon>
        <taxon>Bacilli</taxon>
        <taxon>Bacillales</taxon>
        <taxon>Bacillaceae</taxon>
        <taxon>Pontibacillus</taxon>
    </lineage>
</organism>
<accession>A0ABQ1QBD2</accession>
<reference evidence="2" key="1">
    <citation type="journal article" date="2019" name="Int. J. Syst. Evol. Microbiol.">
        <title>The Global Catalogue of Microorganisms (GCM) 10K type strain sequencing project: providing services to taxonomists for standard genome sequencing and annotation.</title>
        <authorList>
            <consortium name="The Broad Institute Genomics Platform"/>
            <consortium name="The Broad Institute Genome Sequencing Center for Infectious Disease"/>
            <person name="Wu L."/>
            <person name="Ma J."/>
        </authorList>
    </citation>
    <scope>NUCLEOTIDE SEQUENCE [LARGE SCALE GENOMIC DNA]</scope>
    <source>
        <strain evidence="2">CGMCC 1.15353</strain>
    </source>
</reference>
<dbReference type="RefSeq" id="WP_188655116.1">
    <property type="nucleotide sequence ID" value="NZ_BMIN01000014.1"/>
</dbReference>
<comment type="caution">
    <text evidence="1">The sequence shown here is derived from an EMBL/GenBank/DDBJ whole genome shotgun (WGS) entry which is preliminary data.</text>
</comment>
<proteinExistence type="predicted"/>
<name>A0ABQ1QBD2_9BACI</name>
<dbReference type="EMBL" id="BMIN01000014">
    <property type="protein sequence ID" value="GGD20287.1"/>
    <property type="molecule type" value="Genomic_DNA"/>
</dbReference>
<sequence length="278" mass="32308">MHDQKFLDKEAKALKKLFEDFNISSFAYKLNGDRYYYVAYVRGSKLKGQAIISTKGSVSQEEFEHVFNKLTFAKLLTTKIDSVGQSRAAIDMEPFKETRDFLQTCLNGQELDSVAKMHVTKVFNAIQSNIEMQDDLVSIFKQYDRDMDSIINEVGFFTDEDLQEMLDVLAQIDYIQYTQLYHQWKIAENVDELLNRLPSQDIPSNIRANLKVLDSSNKDKLERDMADITYKEDQSELTKEEYTNLVKGRYRGNISNLNQENIPLIRNENIDTKFLIST</sequence>
<protein>
    <submittedName>
        <fullName evidence="1">Uncharacterized protein</fullName>
    </submittedName>
</protein>
<gene>
    <name evidence="1" type="ORF">GCM10011389_29910</name>
</gene>
<evidence type="ECO:0000313" key="1">
    <source>
        <dbReference type="EMBL" id="GGD20287.1"/>
    </source>
</evidence>
<dbReference type="Proteomes" id="UP000642571">
    <property type="component" value="Unassembled WGS sequence"/>
</dbReference>
<keyword evidence="2" id="KW-1185">Reference proteome</keyword>
<evidence type="ECO:0000313" key="2">
    <source>
        <dbReference type="Proteomes" id="UP000642571"/>
    </source>
</evidence>